<name>A0A075TJP2_PROMI</name>
<evidence type="ECO:0000256" key="5">
    <source>
        <dbReference type="PROSITE-ProRule" id="PRU01248"/>
    </source>
</evidence>
<keyword evidence="4" id="KW-0233">DNA recombination</keyword>
<proteinExistence type="inferred from homology"/>
<dbReference type="PANTHER" id="PTHR30349">
    <property type="entry name" value="PHAGE INTEGRASE-RELATED"/>
    <property type="match status" value="1"/>
</dbReference>
<evidence type="ECO:0000313" key="10">
    <source>
        <dbReference type="EMBL" id="AJD77009.1"/>
    </source>
</evidence>
<comment type="similarity">
    <text evidence="1">Belongs to the 'phage' integrase family.</text>
</comment>
<evidence type="ECO:0000256" key="4">
    <source>
        <dbReference type="ARBA" id="ARBA00023172"/>
    </source>
</evidence>
<dbReference type="InterPro" id="IPR044068">
    <property type="entry name" value="CB"/>
</dbReference>
<feature type="domain" description="Core-binding (CB)" evidence="7">
    <location>
        <begin position="1"/>
        <end position="105"/>
    </location>
</feature>
<dbReference type="GO" id="GO:0003677">
    <property type="term" value="F:DNA binding"/>
    <property type="evidence" value="ECO:0007669"/>
    <property type="project" value="UniProtKB-UniRule"/>
</dbReference>
<reference evidence="9" key="1">
    <citation type="journal article" date="2014" name="J. Antimicrob. Chemother.">
        <title>Proteus genomic island 1 (PGI1), a new resistance genomic island from two Proteus mirabilis French clinical isolates.</title>
        <authorList>
            <person name="Siebor E."/>
            <person name="Neuwirth C."/>
        </authorList>
    </citation>
    <scope>NUCLEOTIDE SEQUENCE</scope>
    <source>
        <strain evidence="8">PmCHA</strain>
        <strain evidence="9">PmCHE</strain>
    </source>
</reference>
<dbReference type="EMBL" id="KF856624">
    <property type="protein sequence ID" value="AJD77009.1"/>
    <property type="molecule type" value="Genomic_DNA"/>
</dbReference>
<dbReference type="SUPFAM" id="SSF56349">
    <property type="entry name" value="DNA breaking-rejoining enzymes"/>
    <property type="match status" value="1"/>
</dbReference>
<dbReference type="GO" id="GO:0006310">
    <property type="term" value="P:DNA recombination"/>
    <property type="evidence" value="ECO:0007669"/>
    <property type="project" value="UniProtKB-KW"/>
</dbReference>
<dbReference type="EMBL" id="KJ411925">
    <property type="protein sequence ID" value="AIG56534.1"/>
    <property type="molecule type" value="Genomic_DNA"/>
</dbReference>
<evidence type="ECO:0000256" key="6">
    <source>
        <dbReference type="SAM" id="MobiDB-lite"/>
    </source>
</evidence>
<evidence type="ECO:0000259" key="7">
    <source>
        <dbReference type="PROSITE" id="PS51900"/>
    </source>
</evidence>
<sequence>MRSERTNPDSRNFGLRSRDMGKAGLNALKEGMKSFQSIATIHDRWSVFSAWIKSEQGIKDMRDIEKAHLVAYAAHLNDRYERGEIAPSTAQNYLSAVNRVMEIARGDRQVRVDPVSEGGLPKRSGIATGDRSVSEAAHNAAMGATSERLGALLELQRNFGLRFEESVKLDAARALREAEKTGSVSIKDGTKGGRARTVPITNGAQVSALQRAAAIQDGRSMIPAEQNYREFRQEAYREIGRHPVNFHGERHHYAQTRYRDLLGAECPVKAGIKHGRAHHEYLAKELGVSVAHAKMLDQEIRSEVARELGHGRIDVTNSYLG</sequence>
<dbReference type="AlphaFoldDB" id="A0A075TJP2"/>
<evidence type="ECO:0000256" key="2">
    <source>
        <dbReference type="ARBA" id="ARBA00022908"/>
    </source>
</evidence>
<protein>
    <submittedName>
        <fullName evidence="10">IntI1</fullName>
    </submittedName>
    <submittedName>
        <fullName evidence="9">Phage integrase family protein</fullName>
    </submittedName>
</protein>
<gene>
    <name evidence="9" type="primary">P018</name>
    <name evidence="10" type="synonym">intI1</name>
</gene>
<evidence type="ECO:0000256" key="3">
    <source>
        <dbReference type="ARBA" id="ARBA00023125"/>
    </source>
</evidence>
<accession>A0A075TJP2</accession>
<evidence type="ECO:0000256" key="1">
    <source>
        <dbReference type="ARBA" id="ARBA00008857"/>
    </source>
</evidence>
<dbReference type="InterPro" id="IPR013762">
    <property type="entry name" value="Integrase-like_cat_sf"/>
</dbReference>
<dbReference type="InterPro" id="IPR010998">
    <property type="entry name" value="Integrase_recombinase_N"/>
</dbReference>
<dbReference type="Gene3D" id="1.10.150.130">
    <property type="match status" value="1"/>
</dbReference>
<dbReference type="InterPro" id="IPR050090">
    <property type="entry name" value="Tyrosine_recombinase_XerCD"/>
</dbReference>
<dbReference type="InterPro" id="IPR024456">
    <property type="entry name" value="Integrase_catalytic_putative"/>
</dbReference>
<dbReference type="PANTHER" id="PTHR30349:SF41">
    <property type="entry name" value="INTEGRASE_RECOMBINASE PROTEIN MJ0367-RELATED"/>
    <property type="match status" value="1"/>
</dbReference>
<evidence type="ECO:0000313" key="9">
    <source>
        <dbReference type="EMBL" id="AIG56618.1"/>
    </source>
</evidence>
<dbReference type="EMBL" id="KJ439039">
    <property type="protein sequence ID" value="AIG56618.1"/>
    <property type="molecule type" value="Genomic_DNA"/>
</dbReference>
<keyword evidence="3 5" id="KW-0238">DNA-binding</keyword>
<dbReference type="Pfam" id="PF12835">
    <property type="entry name" value="Integrase_1"/>
    <property type="match status" value="1"/>
</dbReference>
<dbReference type="InterPro" id="IPR011010">
    <property type="entry name" value="DNA_brk_join_enz"/>
</dbReference>
<dbReference type="PROSITE" id="PS51900">
    <property type="entry name" value="CB"/>
    <property type="match status" value="1"/>
</dbReference>
<reference evidence="10" key="2">
    <citation type="journal article" date="2015" name="J. Antimicrob. Chemother.">
        <title>Integration of the blaNDM-1 carbapenemase gene into Proteus genomic island 1 (PGI1-PmPEL) in a Proteus mirabilis clinical isolate.</title>
        <authorList>
            <person name="Girlich D."/>
            <person name="Dortet L."/>
            <person name="Poirel L."/>
            <person name="Nordmann P."/>
        </authorList>
    </citation>
    <scope>NUCLEOTIDE SEQUENCE</scope>
    <source>
        <strain evidence="10">PEL</strain>
    </source>
</reference>
<organism evidence="9">
    <name type="scientific">Proteus mirabilis</name>
    <dbReference type="NCBI Taxonomy" id="584"/>
    <lineage>
        <taxon>Bacteria</taxon>
        <taxon>Pseudomonadati</taxon>
        <taxon>Pseudomonadota</taxon>
        <taxon>Gammaproteobacteria</taxon>
        <taxon>Enterobacterales</taxon>
        <taxon>Morganellaceae</taxon>
        <taxon>Proteus</taxon>
    </lineage>
</organism>
<evidence type="ECO:0000313" key="8">
    <source>
        <dbReference type="EMBL" id="AIG56534.1"/>
    </source>
</evidence>
<dbReference type="Gene3D" id="1.10.443.10">
    <property type="entry name" value="Intergrase catalytic core"/>
    <property type="match status" value="1"/>
</dbReference>
<dbReference type="GO" id="GO:0015074">
    <property type="term" value="P:DNA integration"/>
    <property type="evidence" value="ECO:0007669"/>
    <property type="project" value="UniProtKB-KW"/>
</dbReference>
<feature type="region of interest" description="Disordered" evidence="6">
    <location>
        <begin position="113"/>
        <end position="132"/>
    </location>
</feature>
<keyword evidence="2" id="KW-0229">DNA integration</keyword>